<reference evidence="2 3" key="1">
    <citation type="submission" date="2013-02" db="EMBL/GenBank/DDBJ databases">
        <title>Draft Genome Sequence of Streptomyces afghaniensis, Which Produces Compounds of the Julimycin B-Complex.</title>
        <authorList>
            <person name="Gruening B.A."/>
            <person name="Praeg A."/>
            <person name="Erxleben A."/>
            <person name="Guenther S."/>
            <person name="Fiedler H.-P."/>
            <person name="Goodfellow M."/>
            <person name="Mueller M."/>
        </authorList>
    </citation>
    <scope>NUCLEOTIDE SEQUENCE [LARGE SCALE GENOMIC DNA]</scope>
    <source>
        <strain evidence="2 3">772</strain>
    </source>
</reference>
<feature type="region of interest" description="Disordered" evidence="1">
    <location>
        <begin position="37"/>
        <end position="66"/>
    </location>
</feature>
<feature type="region of interest" description="Disordered" evidence="1">
    <location>
        <begin position="89"/>
        <end position="129"/>
    </location>
</feature>
<gene>
    <name evidence="2" type="ORF">STAFG_0742</name>
</gene>
<sequence length="129" mass="14140">MLRPGQVTSADDRGAGRCRSWCGCCCRFSCASLRHRAPFPPRPRDYPGNRPPCPRGRTLPKPAADDVRWQVRAPECACGTRVVAAVERGGREPSAGLRDPHTVREDGAAWPSTESGRTRREAVTSRGRT</sequence>
<comment type="caution">
    <text evidence="2">The sequence shown here is derived from an EMBL/GenBank/DDBJ whole genome shotgun (WGS) entry which is preliminary data.</text>
</comment>
<dbReference type="EMBL" id="AOPY01001275">
    <property type="protein sequence ID" value="EPJ42183.1"/>
    <property type="molecule type" value="Genomic_DNA"/>
</dbReference>
<evidence type="ECO:0000313" key="2">
    <source>
        <dbReference type="EMBL" id="EPJ42183.1"/>
    </source>
</evidence>
<name>S4MRN3_9ACTN</name>
<accession>S4MRN3</accession>
<proteinExistence type="predicted"/>
<evidence type="ECO:0000313" key="3">
    <source>
        <dbReference type="Proteomes" id="UP000015001"/>
    </source>
</evidence>
<organism evidence="2 3">
    <name type="scientific">Streptomyces afghaniensis 772</name>
    <dbReference type="NCBI Taxonomy" id="1283301"/>
    <lineage>
        <taxon>Bacteria</taxon>
        <taxon>Bacillati</taxon>
        <taxon>Actinomycetota</taxon>
        <taxon>Actinomycetes</taxon>
        <taxon>Kitasatosporales</taxon>
        <taxon>Streptomycetaceae</taxon>
        <taxon>Streptomyces</taxon>
    </lineage>
</organism>
<dbReference type="PATRIC" id="fig|1283301.3.peg.722"/>
<evidence type="ECO:0000256" key="1">
    <source>
        <dbReference type="SAM" id="MobiDB-lite"/>
    </source>
</evidence>
<dbReference type="AlphaFoldDB" id="S4MRN3"/>
<feature type="compositionally biased region" description="Basic and acidic residues" evidence="1">
    <location>
        <begin position="98"/>
        <end position="107"/>
    </location>
</feature>
<dbReference type="Proteomes" id="UP000015001">
    <property type="component" value="Unassembled WGS sequence"/>
</dbReference>
<keyword evidence="3" id="KW-1185">Reference proteome</keyword>
<protein>
    <submittedName>
        <fullName evidence="2">Uncharacterized protein</fullName>
    </submittedName>
</protein>
<dbReference type="HOGENOM" id="CLU_1947540_0_0_11"/>